<evidence type="ECO:0000256" key="2">
    <source>
        <dbReference type="SAM" id="SignalP"/>
    </source>
</evidence>
<evidence type="ECO:0000313" key="3">
    <source>
        <dbReference type="EMBL" id="SKB08471.1"/>
    </source>
</evidence>
<organism evidence="3 4">
    <name type="scientific">Prosthecobacter debontii</name>
    <dbReference type="NCBI Taxonomy" id="48467"/>
    <lineage>
        <taxon>Bacteria</taxon>
        <taxon>Pseudomonadati</taxon>
        <taxon>Verrucomicrobiota</taxon>
        <taxon>Verrucomicrobiia</taxon>
        <taxon>Verrucomicrobiales</taxon>
        <taxon>Verrucomicrobiaceae</taxon>
        <taxon>Prosthecobacter</taxon>
    </lineage>
</organism>
<dbReference type="STRING" id="48467.SAMN02745166_04950"/>
<keyword evidence="2" id="KW-0732">Signal</keyword>
<proteinExistence type="predicted"/>
<dbReference type="Proteomes" id="UP000190774">
    <property type="component" value="Unassembled WGS sequence"/>
</dbReference>
<feature type="chain" id="PRO_5012549645" description="YD repeat-containing protein" evidence="2">
    <location>
        <begin position="21"/>
        <end position="126"/>
    </location>
</feature>
<dbReference type="EMBL" id="FUYE01000027">
    <property type="protein sequence ID" value="SKB08471.1"/>
    <property type="molecule type" value="Genomic_DNA"/>
</dbReference>
<evidence type="ECO:0008006" key="5">
    <source>
        <dbReference type="Google" id="ProtNLM"/>
    </source>
</evidence>
<feature type="signal peptide" evidence="2">
    <location>
        <begin position="1"/>
        <end position="20"/>
    </location>
</feature>
<evidence type="ECO:0000313" key="4">
    <source>
        <dbReference type="Proteomes" id="UP000190774"/>
    </source>
</evidence>
<protein>
    <recommendedName>
        <fullName evidence="5">YD repeat-containing protein</fullName>
    </recommendedName>
</protein>
<feature type="region of interest" description="Disordered" evidence="1">
    <location>
        <begin position="48"/>
        <end position="126"/>
    </location>
</feature>
<reference evidence="4" key="1">
    <citation type="submission" date="2017-02" db="EMBL/GenBank/DDBJ databases">
        <authorList>
            <person name="Varghese N."/>
            <person name="Submissions S."/>
        </authorList>
    </citation>
    <scope>NUCLEOTIDE SEQUENCE [LARGE SCALE GENOMIC DNA]</scope>
    <source>
        <strain evidence="4">ATCC 700200</strain>
    </source>
</reference>
<dbReference type="RefSeq" id="WP_078816052.1">
    <property type="nucleotide sequence ID" value="NZ_FUYE01000027.1"/>
</dbReference>
<accession>A0A1T4Z4H3</accession>
<keyword evidence="4" id="KW-1185">Reference proteome</keyword>
<sequence length="126" mass="12619">MKTSVLILALGIASTLSVSARDFGRTTTLVSGRGVATRQVSGYVVPGAASRTASTTGPHGQTATASRQVTGTAGNRSTTGLYTGPQGQTVSTQGGVTYSNGTRTATRSATGPQGQTKSVTKTTARP</sequence>
<gene>
    <name evidence="3" type="ORF">SAMN02745166_04950</name>
</gene>
<feature type="compositionally biased region" description="Polar residues" evidence="1">
    <location>
        <begin position="51"/>
        <end position="126"/>
    </location>
</feature>
<evidence type="ECO:0000256" key="1">
    <source>
        <dbReference type="SAM" id="MobiDB-lite"/>
    </source>
</evidence>
<name>A0A1T4Z4H3_9BACT</name>
<dbReference type="AlphaFoldDB" id="A0A1T4Z4H3"/>